<keyword evidence="2" id="KW-1185">Reference proteome</keyword>
<organism evidence="1 2">
    <name type="scientific">Colletotrichum chrysophilum</name>
    <dbReference type="NCBI Taxonomy" id="1836956"/>
    <lineage>
        <taxon>Eukaryota</taxon>
        <taxon>Fungi</taxon>
        <taxon>Dikarya</taxon>
        <taxon>Ascomycota</taxon>
        <taxon>Pezizomycotina</taxon>
        <taxon>Sordariomycetes</taxon>
        <taxon>Hypocreomycetidae</taxon>
        <taxon>Glomerellales</taxon>
        <taxon>Glomerellaceae</taxon>
        <taxon>Colletotrichum</taxon>
        <taxon>Colletotrichum gloeosporioides species complex</taxon>
    </lineage>
</organism>
<accession>A0AAD9ACL8</accession>
<evidence type="ECO:0000313" key="1">
    <source>
        <dbReference type="EMBL" id="KAK1843034.1"/>
    </source>
</evidence>
<evidence type="ECO:0000313" key="2">
    <source>
        <dbReference type="Proteomes" id="UP001243330"/>
    </source>
</evidence>
<dbReference type="Proteomes" id="UP001243330">
    <property type="component" value="Unassembled WGS sequence"/>
</dbReference>
<protein>
    <submittedName>
        <fullName evidence="1">Uncharacterized protein</fullName>
    </submittedName>
</protein>
<dbReference type="EMBL" id="JAQOWY010000380">
    <property type="protein sequence ID" value="KAK1843034.1"/>
    <property type="molecule type" value="Genomic_DNA"/>
</dbReference>
<gene>
    <name evidence="1" type="ORF">CCHR01_14339</name>
</gene>
<comment type="caution">
    <text evidence="1">The sequence shown here is derived from an EMBL/GenBank/DDBJ whole genome shotgun (WGS) entry which is preliminary data.</text>
</comment>
<dbReference type="AlphaFoldDB" id="A0AAD9ACL8"/>
<name>A0AAD9ACL8_9PEZI</name>
<sequence>MATDAWPIVKPGLSSAAINNVEGACHGTDDVAPSPLTPAWSVIGRYYAQEDCKRRQRGQVIAQAECCRQRAGECLLLTRARALGCPSSRDKPAITPTAKCSKPPGGCRGASNGCRTSSNEKRPFGAAKPAVPTVNVQELQTSQGRLGSPWLQQTLEDCSAPSQSTPSHKMVVSQDWILLENTIKVWDKESVLPPTETEVGLLHHCDIPRGGLDLRQCEETSGRDQMWQIPSHVLSGLLLMCALHSMRPSKRLRPWNYGARLP</sequence>
<proteinExistence type="predicted"/>
<reference evidence="1" key="1">
    <citation type="submission" date="2023-01" db="EMBL/GenBank/DDBJ databases">
        <title>Colletotrichum chrysophilum M932 genome sequence.</title>
        <authorList>
            <person name="Baroncelli R."/>
        </authorList>
    </citation>
    <scope>NUCLEOTIDE SEQUENCE</scope>
    <source>
        <strain evidence="1">M932</strain>
    </source>
</reference>